<dbReference type="GO" id="GO:0032153">
    <property type="term" value="C:cell division site"/>
    <property type="evidence" value="ECO:0007669"/>
    <property type="project" value="TreeGrafter"/>
</dbReference>
<keyword evidence="7" id="KW-1185">Reference proteome</keyword>
<feature type="transmembrane region" description="Helical" evidence="5">
    <location>
        <begin position="152"/>
        <end position="179"/>
    </location>
</feature>
<sequence length="233" mass="25175">MMLLVGVHDHPSLPHLPLRRSFHMLGFHHFGTFLLFCATVLLIVSSITSPVVNDIPIIRATIGGSGSSLRANFGVFGYCLTQDGQNDACTGTEVGYELPAALAQIASSTGILSDDAQSAIRAVTAALILHPIACGVSFFAFLIAACSDRLGFICASLIAVLAAILALIAMILDLILVIFVRHWFEDNNLDGLVDVDYSYGTWTTVAAFACLFVAVFATLCACIRDRRQRRYKY</sequence>
<evidence type="ECO:0008006" key="8">
    <source>
        <dbReference type="Google" id="ProtNLM"/>
    </source>
</evidence>
<proteinExistence type="predicted"/>
<name>A0AAV5GFB2_9BASI</name>
<feature type="transmembrane region" description="Helical" evidence="5">
    <location>
        <begin position="122"/>
        <end position="145"/>
    </location>
</feature>
<feature type="transmembrane region" description="Helical" evidence="5">
    <location>
        <begin position="21"/>
        <end position="44"/>
    </location>
</feature>
<evidence type="ECO:0000256" key="5">
    <source>
        <dbReference type="SAM" id="Phobius"/>
    </source>
</evidence>
<accession>A0AAV5GFB2</accession>
<organism evidence="6 7">
    <name type="scientific">Rhodotorula paludigena</name>
    <dbReference type="NCBI Taxonomy" id="86838"/>
    <lineage>
        <taxon>Eukaryota</taxon>
        <taxon>Fungi</taxon>
        <taxon>Dikarya</taxon>
        <taxon>Basidiomycota</taxon>
        <taxon>Pucciniomycotina</taxon>
        <taxon>Microbotryomycetes</taxon>
        <taxon>Sporidiobolales</taxon>
        <taxon>Sporidiobolaceae</taxon>
        <taxon>Rhodotorula</taxon>
    </lineage>
</organism>
<protein>
    <recommendedName>
        <fullName evidence="8">Pali-domain-containing protein</fullName>
    </recommendedName>
</protein>
<gene>
    <name evidence="6" type="ORF">Rhopal_001010-T1</name>
</gene>
<dbReference type="InterPro" id="IPR051380">
    <property type="entry name" value="pH-response_reg_palI/RIM9"/>
</dbReference>
<dbReference type="PANTHER" id="PTHR28013:SF3">
    <property type="entry name" value="PROTEIN DCV1-RELATED"/>
    <property type="match status" value="1"/>
</dbReference>
<evidence type="ECO:0000256" key="1">
    <source>
        <dbReference type="ARBA" id="ARBA00004141"/>
    </source>
</evidence>
<dbReference type="GO" id="GO:0005886">
    <property type="term" value="C:plasma membrane"/>
    <property type="evidence" value="ECO:0007669"/>
    <property type="project" value="InterPro"/>
</dbReference>
<dbReference type="GO" id="GO:0035838">
    <property type="term" value="C:growing cell tip"/>
    <property type="evidence" value="ECO:0007669"/>
    <property type="project" value="TreeGrafter"/>
</dbReference>
<evidence type="ECO:0000256" key="3">
    <source>
        <dbReference type="ARBA" id="ARBA00022989"/>
    </source>
</evidence>
<evidence type="ECO:0000313" key="7">
    <source>
        <dbReference type="Proteomes" id="UP001342314"/>
    </source>
</evidence>
<evidence type="ECO:0000313" key="6">
    <source>
        <dbReference type="EMBL" id="GJN88054.1"/>
    </source>
</evidence>
<keyword evidence="4 5" id="KW-0472">Membrane</keyword>
<comment type="subcellular location">
    <subcellularLocation>
        <location evidence="1">Membrane</location>
        <topology evidence="1">Multi-pass membrane protein</topology>
    </subcellularLocation>
</comment>
<dbReference type="PANTHER" id="PTHR28013">
    <property type="entry name" value="PROTEIN DCV1-RELATED"/>
    <property type="match status" value="1"/>
</dbReference>
<keyword evidence="3 5" id="KW-1133">Transmembrane helix</keyword>
<comment type="caution">
    <text evidence="6">The sequence shown here is derived from an EMBL/GenBank/DDBJ whole genome shotgun (WGS) entry which is preliminary data.</text>
</comment>
<keyword evidence="2 5" id="KW-0812">Transmembrane</keyword>
<dbReference type="Proteomes" id="UP001342314">
    <property type="component" value="Unassembled WGS sequence"/>
</dbReference>
<dbReference type="AlphaFoldDB" id="A0AAV5GFB2"/>
<evidence type="ECO:0000256" key="4">
    <source>
        <dbReference type="ARBA" id="ARBA00023136"/>
    </source>
</evidence>
<dbReference type="InterPro" id="IPR009571">
    <property type="entry name" value="SUR7/Rim9-like_fungi"/>
</dbReference>
<feature type="transmembrane region" description="Helical" evidence="5">
    <location>
        <begin position="199"/>
        <end position="223"/>
    </location>
</feature>
<dbReference type="Gene3D" id="1.20.140.150">
    <property type="match status" value="1"/>
</dbReference>
<evidence type="ECO:0000256" key="2">
    <source>
        <dbReference type="ARBA" id="ARBA00022692"/>
    </source>
</evidence>
<reference evidence="6 7" key="1">
    <citation type="submission" date="2021-12" db="EMBL/GenBank/DDBJ databases">
        <title>High titer production of polyol ester of fatty acids by Rhodotorula paludigena BS15 towards product separation-free biomass refinery.</title>
        <authorList>
            <person name="Mano J."/>
            <person name="Ono H."/>
            <person name="Tanaka T."/>
            <person name="Naito K."/>
            <person name="Sushida H."/>
            <person name="Ike M."/>
            <person name="Tokuyasu K."/>
            <person name="Kitaoka M."/>
        </authorList>
    </citation>
    <scope>NUCLEOTIDE SEQUENCE [LARGE SCALE GENOMIC DNA]</scope>
    <source>
        <strain evidence="6 7">BS15</strain>
    </source>
</reference>
<dbReference type="Pfam" id="PF06687">
    <property type="entry name" value="SUR7"/>
    <property type="match status" value="1"/>
</dbReference>
<dbReference type="EMBL" id="BQKY01000002">
    <property type="protein sequence ID" value="GJN88054.1"/>
    <property type="molecule type" value="Genomic_DNA"/>
</dbReference>